<protein>
    <recommendedName>
        <fullName evidence="2">Metallo-beta-lactamase domain-containing protein</fullName>
    </recommendedName>
</protein>
<dbReference type="Gene3D" id="3.60.15.10">
    <property type="entry name" value="Ribonuclease Z/Hydroxyacylglutathione hydrolase-like"/>
    <property type="match status" value="1"/>
</dbReference>
<sequence length="434" mass="47335">MATNATSHNQSDDPVELIFLGTGTSSSLPHVDCLTAPPGAKPCRTCLSTLKPEGKKNIRRNTSVAMRIPGKDGKKITVIIDVGKSFQAAAVEWFPKYGLRRIDAVLITHAHADAMNGLDDLRGWTLRSSIQSHVDLYVSQATFKEVQRAFPYLVAKEYASGGGDVPEFKWHIIEDRVPFEIEDTGVFIKPFSVHHGRIFSTAPPVEFMPSPWSGSPTSTTASTPNPPGSPVHPGCHTPLQPGALAPTTDLTKPIQPYLCFGFVIQESVVYISDVSRIPEDVWNFLLPNTPTITHGTNGTNGLNGVNGTDTHGHNAIDDQRPNPTGPPVLVLDCLCLETHSSHLGFRDSVAYARRFDSQRTYLTGFGHEVSHEEYVILGEAVEGKFPPPNAELTENESKGLRLVGEGKQIWVRPAYDGLKVLVNKDGVARDEGYN</sequence>
<accession>A0ABP1CNL5</accession>
<gene>
    <name evidence="3" type="ORF">GFSPODELE1_LOCUS1124</name>
</gene>
<reference evidence="4" key="1">
    <citation type="submission" date="2024-04" db="EMBL/GenBank/DDBJ databases">
        <authorList>
            <person name="Shaw F."/>
            <person name="Minotto A."/>
        </authorList>
    </citation>
    <scope>NUCLEOTIDE SEQUENCE [LARGE SCALE GENOMIC DNA]</scope>
</reference>
<dbReference type="InterPro" id="IPR036866">
    <property type="entry name" value="RibonucZ/Hydroxyglut_hydro"/>
</dbReference>
<evidence type="ECO:0000259" key="2">
    <source>
        <dbReference type="Pfam" id="PF12706"/>
    </source>
</evidence>
<dbReference type="CDD" id="cd16279">
    <property type="entry name" value="metallo-hydrolase-like_MBL-fold"/>
    <property type="match status" value="1"/>
</dbReference>
<dbReference type="PANTHER" id="PTHR42663">
    <property type="entry name" value="HYDROLASE C777.06C-RELATED-RELATED"/>
    <property type="match status" value="1"/>
</dbReference>
<keyword evidence="4" id="KW-1185">Reference proteome</keyword>
<feature type="domain" description="Metallo-beta-lactamase" evidence="2">
    <location>
        <begin position="78"/>
        <end position="199"/>
    </location>
</feature>
<evidence type="ECO:0000256" key="1">
    <source>
        <dbReference type="SAM" id="MobiDB-lite"/>
    </source>
</evidence>
<evidence type="ECO:0000313" key="3">
    <source>
        <dbReference type="EMBL" id="CAL1696277.1"/>
    </source>
</evidence>
<evidence type="ECO:0000313" key="4">
    <source>
        <dbReference type="Proteomes" id="UP001497453"/>
    </source>
</evidence>
<dbReference type="Proteomes" id="UP001497453">
    <property type="component" value="Chromosome 1"/>
</dbReference>
<name>A0ABP1CNL5_9APHY</name>
<dbReference type="PANTHER" id="PTHR42663:SF6">
    <property type="entry name" value="HYDROLASE C777.06C-RELATED"/>
    <property type="match status" value="1"/>
</dbReference>
<proteinExistence type="predicted"/>
<feature type="region of interest" description="Disordered" evidence="1">
    <location>
        <begin position="211"/>
        <end position="247"/>
    </location>
</feature>
<dbReference type="EMBL" id="OZ037944">
    <property type="protein sequence ID" value="CAL1696277.1"/>
    <property type="molecule type" value="Genomic_DNA"/>
</dbReference>
<dbReference type="InterPro" id="IPR001279">
    <property type="entry name" value="Metallo-B-lactamas"/>
</dbReference>
<dbReference type="SUPFAM" id="SSF56281">
    <property type="entry name" value="Metallo-hydrolase/oxidoreductase"/>
    <property type="match status" value="1"/>
</dbReference>
<dbReference type="Pfam" id="PF12706">
    <property type="entry name" value="Lactamase_B_2"/>
    <property type="match status" value="1"/>
</dbReference>
<organism evidence="3 4">
    <name type="scientific">Somion occarium</name>
    <dbReference type="NCBI Taxonomy" id="3059160"/>
    <lineage>
        <taxon>Eukaryota</taxon>
        <taxon>Fungi</taxon>
        <taxon>Dikarya</taxon>
        <taxon>Basidiomycota</taxon>
        <taxon>Agaricomycotina</taxon>
        <taxon>Agaricomycetes</taxon>
        <taxon>Polyporales</taxon>
        <taxon>Cerrenaceae</taxon>
        <taxon>Somion</taxon>
    </lineage>
</organism>
<feature type="compositionally biased region" description="Low complexity" evidence="1">
    <location>
        <begin position="211"/>
        <end position="223"/>
    </location>
</feature>